<accession>A0ABW6BRL3</accession>
<keyword evidence="2" id="KW-1185">Reference proteome</keyword>
<name>A0ABW6BRL3_9BACT</name>
<reference evidence="2" key="1">
    <citation type="journal article" date="2019" name="Int. J. Syst. Evol. Microbiol.">
        <title>The Global Catalogue of Microorganisms (GCM) 10K type strain sequencing project: providing services to taxonomists for standard genome sequencing and annotation.</title>
        <authorList>
            <consortium name="The Broad Institute Genomics Platform"/>
            <consortium name="The Broad Institute Genome Sequencing Center for Infectious Disease"/>
            <person name="Wu L."/>
            <person name="Ma J."/>
        </authorList>
    </citation>
    <scope>NUCLEOTIDE SEQUENCE [LARGE SCALE GENOMIC DNA]</scope>
    <source>
        <strain evidence="2">KCTC 23984</strain>
    </source>
</reference>
<evidence type="ECO:0000313" key="1">
    <source>
        <dbReference type="EMBL" id="MFD2999439.1"/>
    </source>
</evidence>
<proteinExistence type="predicted"/>
<comment type="caution">
    <text evidence="1">The sequence shown here is derived from an EMBL/GenBank/DDBJ whole genome shotgun (WGS) entry which is preliminary data.</text>
</comment>
<dbReference type="InterPro" id="IPR015943">
    <property type="entry name" value="WD40/YVTN_repeat-like_dom_sf"/>
</dbReference>
<dbReference type="SUPFAM" id="SSF63829">
    <property type="entry name" value="Calcium-dependent phosphotriesterase"/>
    <property type="match status" value="1"/>
</dbReference>
<sequence>MMAQLGDPFVHTFPPSAYQSDAYVSSPQNWGIIQDNRGIMYVSNTSGVLEHDGYSWQLVGGTGYNGRFKVAKNSEGKIYVGSKDNLGYLAPDTTGKMQFVSLLPYLKNKYPEVNVNSIAALGRDIYFNTENNLFLWSGNKFNVWENKAGITRIFPSQNKLYAIDKEKGLSVLENGGFKALPGGESLKNLEVTALLPLPPTTDSNLNFFVVTHENGLYSYKNQALKKLDAKPAKVLDDERFMHGLTLADGNIALATVSNGVVIMSHDGQVINFIDQENGLGDNAVISLYIDKEGGLWAALNKGISRINYPSPVTYLDETSGLDGIVLEILKKDQFLYAGTASGLYILNEKDVLPTFQKLPQLQREVWKMLDLGNSILILNPLGVYELKGKNLERISPPTENIEYKTVYRSGNNQNKFYIGTTKGLFVMTHQRGKWSGKGKLKM</sequence>
<evidence type="ECO:0008006" key="3">
    <source>
        <dbReference type="Google" id="ProtNLM"/>
    </source>
</evidence>
<dbReference type="EMBL" id="JBHUOX010000002">
    <property type="protein sequence ID" value="MFD2999439.1"/>
    <property type="molecule type" value="Genomic_DNA"/>
</dbReference>
<gene>
    <name evidence="1" type="ORF">ACFS7Z_03625</name>
</gene>
<organism evidence="1 2">
    <name type="scientific">Pontibacter toksunensis</name>
    <dbReference type="NCBI Taxonomy" id="1332631"/>
    <lineage>
        <taxon>Bacteria</taxon>
        <taxon>Pseudomonadati</taxon>
        <taxon>Bacteroidota</taxon>
        <taxon>Cytophagia</taxon>
        <taxon>Cytophagales</taxon>
        <taxon>Hymenobacteraceae</taxon>
        <taxon>Pontibacter</taxon>
    </lineage>
</organism>
<dbReference type="RefSeq" id="WP_377481062.1">
    <property type="nucleotide sequence ID" value="NZ_JBHUOX010000002.1"/>
</dbReference>
<dbReference type="Proteomes" id="UP001597641">
    <property type="component" value="Unassembled WGS sequence"/>
</dbReference>
<evidence type="ECO:0000313" key="2">
    <source>
        <dbReference type="Proteomes" id="UP001597641"/>
    </source>
</evidence>
<dbReference type="Gene3D" id="2.130.10.10">
    <property type="entry name" value="YVTN repeat-like/Quinoprotein amine dehydrogenase"/>
    <property type="match status" value="2"/>
</dbReference>
<protein>
    <recommendedName>
        <fullName evidence="3">Two component regulator propeller</fullName>
    </recommendedName>
</protein>